<dbReference type="Proteomes" id="UP000242687">
    <property type="component" value="Unassembled WGS sequence"/>
</dbReference>
<keyword evidence="2" id="KW-0285">Flavoprotein</keyword>
<reference evidence="7 8" key="1">
    <citation type="submission" date="2017-11" db="EMBL/GenBank/DDBJ databases">
        <title>Genomic Encyclopedia of Archaeal and Bacterial Type Strains, Phase II (KMG-II): From Individual Species to Whole Genera.</title>
        <authorList>
            <person name="Goeker M."/>
        </authorList>
    </citation>
    <scope>NUCLEOTIDE SEQUENCE [LARGE SCALE GENOMIC DNA]</scope>
    <source>
        <strain evidence="7 8">DSM 28175</strain>
    </source>
</reference>
<dbReference type="GO" id="GO:0050661">
    <property type="term" value="F:NADP binding"/>
    <property type="evidence" value="ECO:0007669"/>
    <property type="project" value="InterPro"/>
</dbReference>
<dbReference type="OrthoDB" id="9772736at2"/>
<keyword evidence="4" id="KW-0521">NADP</keyword>
<gene>
    <name evidence="7" type="ORF">CLV57_3264</name>
</gene>
<dbReference type="GO" id="GO:0003959">
    <property type="term" value="F:NADPH dehydrogenase activity"/>
    <property type="evidence" value="ECO:0007669"/>
    <property type="project" value="InterPro"/>
</dbReference>
<dbReference type="Pfam" id="PF00724">
    <property type="entry name" value="Oxidored_FMN"/>
    <property type="match status" value="1"/>
</dbReference>
<evidence type="ECO:0000256" key="1">
    <source>
        <dbReference type="ARBA" id="ARBA00001917"/>
    </source>
</evidence>
<accession>A0A2H9VP34</accession>
<dbReference type="GO" id="GO:0010181">
    <property type="term" value="F:FMN binding"/>
    <property type="evidence" value="ECO:0007669"/>
    <property type="project" value="InterPro"/>
</dbReference>
<dbReference type="Gene3D" id="3.20.20.70">
    <property type="entry name" value="Aldolase class I"/>
    <property type="match status" value="1"/>
</dbReference>
<dbReference type="InterPro" id="IPR001155">
    <property type="entry name" value="OxRdtase_FMN_N"/>
</dbReference>
<comment type="cofactor">
    <cofactor evidence="1">
        <name>FMN</name>
        <dbReference type="ChEBI" id="CHEBI:58210"/>
    </cofactor>
</comment>
<proteinExistence type="predicted"/>
<sequence length="359" mass="39616">MSHLFSPIKIKNVEFKNRLVVSPMCEYSAEDGFANNWHLVHLGSRAVGGAGLIITEATAVSPEGRISYADLGIYMDEHIPLLKEITDFIHEHGSVAGIQLAHAGRKASHEVPWKGNAQLLPDDPHGWQTYGPSAIPFSEGQEPPIELDKAGIEKVKSDFKAAAKRALEAGFKVIELHGAHGYLLHQFYSPISNQRTDEYGGSFENRIRLLLEVIDVVQEVWPAENPLFVRLSATDWTEGGWDVNDSIKLAEILKNKGVDLIDTSTGGNILARIPLTPGYQVEYADAVRKTGILTGAVGLITTPQQAEEILQEGKADMIFMAREFLRDPYFPLHAAHALGDDVKWPSQYERAKPRVVHGS</sequence>
<dbReference type="PANTHER" id="PTHR43303">
    <property type="entry name" value="NADPH DEHYDROGENASE C23G7.10C-RELATED"/>
    <property type="match status" value="1"/>
</dbReference>
<evidence type="ECO:0000313" key="8">
    <source>
        <dbReference type="Proteomes" id="UP000242687"/>
    </source>
</evidence>
<evidence type="ECO:0000256" key="2">
    <source>
        <dbReference type="ARBA" id="ARBA00022630"/>
    </source>
</evidence>
<keyword evidence="5" id="KW-0560">Oxidoreductase</keyword>
<protein>
    <submittedName>
        <fullName evidence="7">2,4-dienoyl-CoA reductase-like NADH-dependent reductase (Old Yellow Enzyme family)</fullName>
    </submittedName>
</protein>
<feature type="domain" description="NADH:flavin oxidoreductase/NADH oxidase N-terminal" evidence="6">
    <location>
        <begin position="4"/>
        <end position="338"/>
    </location>
</feature>
<dbReference type="CDD" id="cd02932">
    <property type="entry name" value="OYE_YqiM_FMN"/>
    <property type="match status" value="1"/>
</dbReference>
<dbReference type="EMBL" id="PGFJ01000002">
    <property type="protein sequence ID" value="PJJ80119.1"/>
    <property type="molecule type" value="Genomic_DNA"/>
</dbReference>
<evidence type="ECO:0000313" key="7">
    <source>
        <dbReference type="EMBL" id="PJJ80119.1"/>
    </source>
</evidence>
<evidence type="ECO:0000256" key="5">
    <source>
        <dbReference type="ARBA" id="ARBA00023002"/>
    </source>
</evidence>
<dbReference type="PANTHER" id="PTHR43303:SF4">
    <property type="entry name" value="NADPH DEHYDROGENASE C23G7.10C-RELATED"/>
    <property type="match status" value="1"/>
</dbReference>
<organism evidence="7 8">
    <name type="scientific">Mucilaginibacter auburnensis</name>
    <dbReference type="NCBI Taxonomy" id="1457233"/>
    <lineage>
        <taxon>Bacteria</taxon>
        <taxon>Pseudomonadati</taxon>
        <taxon>Bacteroidota</taxon>
        <taxon>Sphingobacteriia</taxon>
        <taxon>Sphingobacteriales</taxon>
        <taxon>Sphingobacteriaceae</taxon>
        <taxon>Mucilaginibacter</taxon>
    </lineage>
</organism>
<evidence type="ECO:0000256" key="4">
    <source>
        <dbReference type="ARBA" id="ARBA00022857"/>
    </source>
</evidence>
<dbReference type="NCBIfam" id="NF010047">
    <property type="entry name" value="PRK13523.1"/>
    <property type="match status" value="1"/>
</dbReference>
<dbReference type="InterPro" id="IPR013785">
    <property type="entry name" value="Aldolase_TIM"/>
</dbReference>
<dbReference type="RefSeq" id="WP_100342412.1">
    <property type="nucleotide sequence ID" value="NZ_PGFJ01000002.1"/>
</dbReference>
<dbReference type="AlphaFoldDB" id="A0A2H9VP34"/>
<keyword evidence="3" id="KW-0288">FMN</keyword>
<name>A0A2H9VP34_9SPHI</name>
<evidence type="ECO:0000259" key="6">
    <source>
        <dbReference type="Pfam" id="PF00724"/>
    </source>
</evidence>
<keyword evidence="8" id="KW-1185">Reference proteome</keyword>
<dbReference type="InterPro" id="IPR044152">
    <property type="entry name" value="YqjM-like"/>
</dbReference>
<comment type="caution">
    <text evidence="7">The sequence shown here is derived from an EMBL/GenBank/DDBJ whole genome shotgun (WGS) entry which is preliminary data.</text>
</comment>
<evidence type="ECO:0000256" key="3">
    <source>
        <dbReference type="ARBA" id="ARBA00022643"/>
    </source>
</evidence>
<dbReference type="SUPFAM" id="SSF51395">
    <property type="entry name" value="FMN-linked oxidoreductases"/>
    <property type="match status" value="1"/>
</dbReference>